<name>A0AAD6T2D1_9AGAR</name>
<dbReference type="AlphaFoldDB" id="A0AAD6T2D1"/>
<sequence>MGAKDSSLANGRRPHSPISGHCALQNLSPPEDHEEFWNQFGQNLSPICSSWPRYIVRFISGVAHARSTATAMAMDLEARLALAIDVTVTRRVTASKVVANSDATNERLTQQIEPSNRQSKRQEEVCEVQSPPTSFKPSKTSCQSEKAQSKGAVVSQYSSRQRLTLYRVHHLVGGPQWTYLVNSYEGTRLYRRHMDEERPSPLLHALRQYWCLQSSYDELER</sequence>
<evidence type="ECO:0000313" key="3">
    <source>
        <dbReference type="Proteomes" id="UP001218188"/>
    </source>
</evidence>
<feature type="region of interest" description="Disordered" evidence="1">
    <location>
        <begin position="1"/>
        <end position="27"/>
    </location>
</feature>
<feature type="region of interest" description="Disordered" evidence="1">
    <location>
        <begin position="105"/>
        <end position="147"/>
    </location>
</feature>
<gene>
    <name evidence="2" type="ORF">C8F04DRAFT_1180566</name>
</gene>
<reference evidence="2" key="1">
    <citation type="submission" date="2023-03" db="EMBL/GenBank/DDBJ databases">
        <title>Massive genome expansion in bonnet fungi (Mycena s.s.) driven by repeated elements and novel gene families across ecological guilds.</title>
        <authorList>
            <consortium name="Lawrence Berkeley National Laboratory"/>
            <person name="Harder C.B."/>
            <person name="Miyauchi S."/>
            <person name="Viragh M."/>
            <person name="Kuo A."/>
            <person name="Thoen E."/>
            <person name="Andreopoulos B."/>
            <person name="Lu D."/>
            <person name="Skrede I."/>
            <person name="Drula E."/>
            <person name="Henrissat B."/>
            <person name="Morin E."/>
            <person name="Kohler A."/>
            <person name="Barry K."/>
            <person name="LaButti K."/>
            <person name="Morin E."/>
            <person name="Salamov A."/>
            <person name="Lipzen A."/>
            <person name="Mereny Z."/>
            <person name="Hegedus B."/>
            <person name="Baldrian P."/>
            <person name="Stursova M."/>
            <person name="Weitz H."/>
            <person name="Taylor A."/>
            <person name="Grigoriev I.V."/>
            <person name="Nagy L.G."/>
            <person name="Martin F."/>
            <person name="Kauserud H."/>
        </authorList>
    </citation>
    <scope>NUCLEOTIDE SEQUENCE</scope>
    <source>
        <strain evidence="2">CBHHK200</strain>
    </source>
</reference>
<organism evidence="2 3">
    <name type="scientific">Mycena alexandri</name>
    <dbReference type="NCBI Taxonomy" id="1745969"/>
    <lineage>
        <taxon>Eukaryota</taxon>
        <taxon>Fungi</taxon>
        <taxon>Dikarya</taxon>
        <taxon>Basidiomycota</taxon>
        <taxon>Agaricomycotina</taxon>
        <taxon>Agaricomycetes</taxon>
        <taxon>Agaricomycetidae</taxon>
        <taxon>Agaricales</taxon>
        <taxon>Marasmiineae</taxon>
        <taxon>Mycenaceae</taxon>
        <taxon>Mycena</taxon>
    </lineage>
</organism>
<feature type="compositionally biased region" description="Low complexity" evidence="1">
    <location>
        <begin position="130"/>
        <end position="141"/>
    </location>
</feature>
<keyword evidence="3" id="KW-1185">Reference proteome</keyword>
<accession>A0AAD6T2D1</accession>
<proteinExistence type="predicted"/>
<dbReference type="Proteomes" id="UP001218188">
    <property type="component" value="Unassembled WGS sequence"/>
</dbReference>
<protein>
    <submittedName>
        <fullName evidence="2">Uncharacterized protein</fullName>
    </submittedName>
</protein>
<comment type="caution">
    <text evidence="2">The sequence shown here is derived from an EMBL/GenBank/DDBJ whole genome shotgun (WGS) entry which is preliminary data.</text>
</comment>
<evidence type="ECO:0000256" key="1">
    <source>
        <dbReference type="SAM" id="MobiDB-lite"/>
    </source>
</evidence>
<dbReference type="EMBL" id="JARJCM010000037">
    <property type="protein sequence ID" value="KAJ7037526.1"/>
    <property type="molecule type" value="Genomic_DNA"/>
</dbReference>
<feature type="compositionally biased region" description="Polar residues" evidence="1">
    <location>
        <begin position="105"/>
        <end position="117"/>
    </location>
</feature>
<evidence type="ECO:0000313" key="2">
    <source>
        <dbReference type="EMBL" id="KAJ7037526.1"/>
    </source>
</evidence>